<keyword evidence="6" id="KW-1185">Reference proteome</keyword>
<gene>
    <name evidence="5" type="ORF">OSB1V03_LOCUS4851</name>
</gene>
<organism evidence="5">
    <name type="scientific">Medioppia subpectinata</name>
    <dbReference type="NCBI Taxonomy" id="1979941"/>
    <lineage>
        <taxon>Eukaryota</taxon>
        <taxon>Metazoa</taxon>
        <taxon>Ecdysozoa</taxon>
        <taxon>Arthropoda</taxon>
        <taxon>Chelicerata</taxon>
        <taxon>Arachnida</taxon>
        <taxon>Acari</taxon>
        <taxon>Acariformes</taxon>
        <taxon>Sarcoptiformes</taxon>
        <taxon>Oribatida</taxon>
        <taxon>Brachypylina</taxon>
        <taxon>Oppioidea</taxon>
        <taxon>Oppiidae</taxon>
        <taxon>Medioppia</taxon>
    </lineage>
</organism>
<dbReference type="OrthoDB" id="6512248at2759"/>
<evidence type="ECO:0000256" key="4">
    <source>
        <dbReference type="SAM" id="Phobius"/>
    </source>
</evidence>
<sequence>MYFDITVNNGKSTHKSHIKEIQGFLNRHDAFNNYQTGQSMSDFQKIYDAPFERISYANTVRSFAYAIGALNGFLINMANKQIIIMVYFVVIGLTQMLVTYLKYVPVLYLDYAINGFVSGALELITNVWTIEMWAEECGPYVQAVHFGGGVAAIITPQIFAPFITGPGSTHESRINIPYLALGAASIGFGIFMGITYFFQKYVPRKVYSNFRVDVTEGKYTQKFREWNSVFVAELWPSLPKHFIIVLCGFMVSIALTIQWSQFTYIVSYAEKSSLQLNTKTAGYMNTAIAASLLASRAFMIGFAKLSFVTPKRINFVCYVLLLAAEILYLIFTDINVIGVWVADCIYGIGLGPVMAGAFQLAEECCPLTDLMGVLFIFMGGLTTSFTPLILASTMDVNPQTLNYVNIFFIGSAIILVLVIYGVGRRFVRPKEVDKTDVNRNSIVLEVITSTAGSRL</sequence>
<proteinExistence type="predicted"/>
<feature type="transmembrane region" description="Helical" evidence="4">
    <location>
        <begin position="370"/>
        <end position="391"/>
    </location>
</feature>
<dbReference type="AlphaFoldDB" id="A0A7R9PXB8"/>
<evidence type="ECO:0000256" key="1">
    <source>
        <dbReference type="ARBA" id="ARBA00022692"/>
    </source>
</evidence>
<feature type="transmembrane region" description="Helical" evidence="4">
    <location>
        <begin position="337"/>
        <end position="358"/>
    </location>
</feature>
<dbReference type="SUPFAM" id="SSF103473">
    <property type="entry name" value="MFS general substrate transporter"/>
    <property type="match status" value="1"/>
</dbReference>
<dbReference type="PANTHER" id="PTHR23121:SF9">
    <property type="entry name" value="SODIUM-DEPENDENT GLUCOSE TRANSPORTER 1"/>
    <property type="match status" value="1"/>
</dbReference>
<feature type="transmembrane region" description="Helical" evidence="4">
    <location>
        <begin position="315"/>
        <end position="331"/>
    </location>
</feature>
<name>A0A7R9PXB8_9ACAR</name>
<keyword evidence="1 4" id="KW-0812">Transmembrane</keyword>
<reference evidence="5" key="1">
    <citation type="submission" date="2020-11" db="EMBL/GenBank/DDBJ databases">
        <authorList>
            <person name="Tran Van P."/>
        </authorList>
    </citation>
    <scope>NUCLEOTIDE SEQUENCE</scope>
</reference>
<keyword evidence="2 4" id="KW-1133">Transmembrane helix</keyword>
<evidence type="ECO:0000256" key="3">
    <source>
        <dbReference type="ARBA" id="ARBA00023136"/>
    </source>
</evidence>
<feature type="transmembrane region" description="Helical" evidence="4">
    <location>
        <begin position="282"/>
        <end position="303"/>
    </location>
</feature>
<dbReference type="EMBL" id="CAJPIZ010002299">
    <property type="protein sequence ID" value="CAG2104836.1"/>
    <property type="molecule type" value="Genomic_DNA"/>
</dbReference>
<dbReference type="InterPro" id="IPR036259">
    <property type="entry name" value="MFS_trans_sf"/>
</dbReference>
<evidence type="ECO:0000313" key="5">
    <source>
        <dbReference type="EMBL" id="CAD7624406.1"/>
    </source>
</evidence>
<feature type="transmembrane region" description="Helical" evidence="4">
    <location>
        <begin position="176"/>
        <end position="198"/>
    </location>
</feature>
<feature type="transmembrane region" description="Helical" evidence="4">
    <location>
        <begin position="82"/>
        <end position="101"/>
    </location>
</feature>
<dbReference type="EMBL" id="OC856874">
    <property type="protein sequence ID" value="CAD7624406.1"/>
    <property type="molecule type" value="Genomic_DNA"/>
</dbReference>
<protein>
    <submittedName>
        <fullName evidence="5">Uncharacterized protein</fullName>
    </submittedName>
</protein>
<feature type="transmembrane region" description="Helical" evidence="4">
    <location>
        <begin position="107"/>
        <end position="128"/>
    </location>
</feature>
<feature type="transmembrane region" description="Helical" evidence="4">
    <location>
        <begin position="140"/>
        <end position="164"/>
    </location>
</feature>
<feature type="transmembrane region" description="Helical" evidence="4">
    <location>
        <begin position="242"/>
        <end position="262"/>
    </location>
</feature>
<dbReference type="Proteomes" id="UP000759131">
    <property type="component" value="Unassembled WGS sequence"/>
</dbReference>
<keyword evidence="3 4" id="KW-0472">Membrane</keyword>
<evidence type="ECO:0000256" key="2">
    <source>
        <dbReference type="ARBA" id="ARBA00022989"/>
    </source>
</evidence>
<evidence type="ECO:0000313" key="6">
    <source>
        <dbReference type="Proteomes" id="UP000759131"/>
    </source>
</evidence>
<accession>A0A7R9PXB8</accession>
<dbReference type="PANTHER" id="PTHR23121">
    <property type="entry name" value="SODIUM-DEPENDENT GLUCOSE TRANSPORTER 1"/>
    <property type="match status" value="1"/>
</dbReference>
<feature type="transmembrane region" description="Helical" evidence="4">
    <location>
        <begin position="403"/>
        <end position="422"/>
    </location>
</feature>